<dbReference type="Proteomes" id="UP000295511">
    <property type="component" value="Unassembled WGS sequence"/>
</dbReference>
<dbReference type="AlphaFoldDB" id="A0A4R5K4W0"/>
<dbReference type="RefSeq" id="WP_133206965.1">
    <property type="nucleotide sequence ID" value="NZ_SMRU01000055.1"/>
</dbReference>
<dbReference type="OrthoDB" id="3625987at2"/>
<gene>
    <name evidence="1" type="ORF">E1809_25105</name>
</gene>
<name>A0A4R5K4W0_9MICC</name>
<evidence type="ECO:0000313" key="1">
    <source>
        <dbReference type="EMBL" id="TDF87195.1"/>
    </source>
</evidence>
<accession>A0A4R5K4W0</accession>
<sequence length="116" mass="12491">MIISTVDTDDYWSCLIRRGMLHSETEAIEHWTLAPGQELRLGTQGVHEALLLLSGTATVAGETLKPGSLLLAPALQSGALTATTTTHILSIRTYPGHVTRVLPARIPELPEAERAI</sequence>
<dbReference type="EMBL" id="SMRU01000055">
    <property type="protein sequence ID" value="TDF87195.1"/>
    <property type="molecule type" value="Genomic_DNA"/>
</dbReference>
<proteinExistence type="predicted"/>
<evidence type="ECO:0000313" key="2">
    <source>
        <dbReference type="Proteomes" id="UP000295511"/>
    </source>
</evidence>
<comment type="caution">
    <text evidence="1">The sequence shown here is derived from an EMBL/GenBank/DDBJ whole genome shotgun (WGS) entry which is preliminary data.</text>
</comment>
<organism evidence="1 2">
    <name type="scientific">Arthrobacter terricola</name>
    <dbReference type="NCBI Taxonomy" id="2547396"/>
    <lineage>
        <taxon>Bacteria</taxon>
        <taxon>Bacillati</taxon>
        <taxon>Actinomycetota</taxon>
        <taxon>Actinomycetes</taxon>
        <taxon>Micrococcales</taxon>
        <taxon>Micrococcaceae</taxon>
        <taxon>Arthrobacter</taxon>
    </lineage>
</organism>
<reference evidence="1 2" key="1">
    <citation type="submission" date="2019-03" db="EMBL/GenBank/DDBJ databases">
        <title>Whole genome sequence of Arthrobacter sp JH1-1.</title>
        <authorList>
            <person name="Trinh H.N."/>
        </authorList>
    </citation>
    <scope>NUCLEOTIDE SEQUENCE [LARGE SCALE GENOMIC DNA]</scope>
    <source>
        <strain evidence="1 2">JH1-1</strain>
    </source>
</reference>
<protein>
    <submittedName>
        <fullName evidence="1">Cupin domain-containing protein</fullName>
    </submittedName>
</protein>
<dbReference type="SUPFAM" id="SSF51182">
    <property type="entry name" value="RmlC-like cupins"/>
    <property type="match status" value="1"/>
</dbReference>
<keyword evidence="2" id="KW-1185">Reference proteome</keyword>
<dbReference type="InterPro" id="IPR011051">
    <property type="entry name" value="RmlC_Cupin_sf"/>
</dbReference>